<organism evidence="1 2">
    <name type="scientific">Propioniciclava flava</name>
    <dbReference type="NCBI Taxonomy" id="2072026"/>
    <lineage>
        <taxon>Bacteria</taxon>
        <taxon>Bacillati</taxon>
        <taxon>Actinomycetota</taxon>
        <taxon>Actinomycetes</taxon>
        <taxon>Propionibacteriales</taxon>
        <taxon>Propionibacteriaceae</taxon>
        <taxon>Propioniciclava</taxon>
    </lineage>
</organism>
<comment type="caution">
    <text evidence="1">The sequence shown here is derived from an EMBL/GenBank/DDBJ whole genome shotgun (WGS) entry which is preliminary data.</text>
</comment>
<evidence type="ECO:0000313" key="2">
    <source>
        <dbReference type="Proteomes" id="UP000290624"/>
    </source>
</evidence>
<reference evidence="1 2" key="1">
    <citation type="submission" date="2018-01" db="EMBL/GenBank/DDBJ databases">
        <title>Lactibacter flavus gen. nov., sp. nov., a novel bacterium of the family Propionibacteriaceae isolated from raw milk and dairy products.</title>
        <authorList>
            <person name="Wenning M."/>
            <person name="Breitenwieser F."/>
            <person name="Huptas C."/>
            <person name="von Neubeck M."/>
            <person name="Busse H.-J."/>
            <person name="Scherer S."/>
        </authorList>
    </citation>
    <scope>NUCLEOTIDE SEQUENCE [LARGE SCALE GENOMIC DNA]</scope>
    <source>
        <strain evidence="1 2">VG341</strain>
    </source>
</reference>
<dbReference type="OrthoDB" id="7041873at2"/>
<keyword evidence="2" id="KW-1185">Reference proteome</keyword>
<proteinExistence type="predicted"/>
<dbReference type="AlphaFoldDB" id="A0A4Q2EI04"/>
<protein>
    <recommendedName>
        <fullName evidence="3">AbiTii domain-containing protein</fullName>
    </recommendedName>
</protein>
<evidence type="ECO:0000313" key="1">
    <source>
        <dbReference type="EMBL" id="RXW31525.1"/>
    </source>
</evidence>
<dbReference type="RefSeq" id="WP_129459410.1">
    <property type="nucleotide sequence ID" value="NZ_PPCV01000008.1"/>
</dbReference>
<dbReference type="EMBL" id="PPCV01000008">
    <property type="protein sequence ID" value="RXW31525.1"/>
    <property type="molecule type" value="Genomic_DNA"/>
</dbReference>
<accession>A0A4Q2EI04</accession>
<name>A0A4Q2EI04_9ACTN</name>
<gene>
    <name evidence="1" type="ORF">C1706_11670</name>
</gene>
<evidence type="ECO:0008006" key="3">
    <source>
        <dbReference type="Google" id="ProtNLM"/>
    </source>
</evidence>
<sequence length="370" mass="40903">MTSADVRSLLDEALDEFDKPGMSLSANVRRAHRIASLRQDLINLYWLQLELTDMAVGKPGDRMRDPHTKKIRDRIDALLGAEAGYEAGQGGYHQWERNRTAIIDDANMLYAVSIGQLEQDLASQQALYNEQLPGNLSADAAFYTMRQMESGKASLLMNIQRIQTIIERVRSAVHTFLVNTEAELDAGQQVASVFTRAQEYVNSALQKVAPEALNKFVSAQDRLYSEDPEGPSHALTSCRRMIKALADALYPATDQTVTGDDGIDRVMSDDLYRNRLVQWIRETIGRHAHTDVIKDTIASFGSRLKSLDSLASKGVHDKVTVAEAETCVVWTYMLAADLLRVADGTSTVLAPASESAPESADAAMRATQWL</sequence>
<dbReference type="Proteomes" id="UP000290624">
    <property type="component" value="Unassembled WGS sequence"/>
</dbReference>